<proteinExistence type="predicted"/>
<dbReference type="Proteomes" id="UP000198642">
    <property type="component" value="Unassembled WGS sequence"/>
</dbReference>
<dbReference type="AlphaFoldDB" id="A0A1I0W9F3"/>
<dbReference type="STRING" id="237679.SAMN04488072_102317"/>
<protein>
    <submittedName>
        <fullName evidence="3">Uncharacterized protein</fullName>
    </submittedName>
</protein>
<dbReference type="RefSeq" id="WP_170848145.1">
    <property type="nucleotide sequence ID" value="NZ_FOJW01000002.1"/>
</dbReference>
<keyword evidence="2" id="KW-1133">Transmembrane helix</keyword>
<evidence type="ECO:0000256" key="2">
    <source>
        <dbReference type="SAM" id="Phobius"/>
    </source>
</evidence>
<sequence length="58" mass="7097">MSFWFYITIITAFSLIYYGYEKKKKYELKAKEIELEQQKLELEKIKIENGKVNEKETQ</sequence>
<organism evidence="3 4">
    <name type="scientific">Lentibacillus halodurans</name>
    <dbReference type="NCBI Taxonomy" id="237679"/>
    <lineage>
        <taxon>Bacteria</taxon>
        <taxon>Bacillati</taxon>
        <taxon>Bacillota</taxon>
        <taxon>Bacilli</taxon>
        <taxon>Bacillales</taxon>
        <taxon>Bacillaceae</taxon>
        <taxon>Lentibacillus</taxon>
    </lineage>
</organism>
<feature type="coiled-coil region" evidence="1">
    <location>
        <begin position="23"/>
        <end position="55"/>
    </location>
</feature>
<keyword evidence="1" id="KW-0175">Coiled coil</keyword>
<keyword evidence="2" id="KW-0472">Membrane</keyword>
<feature type="transmembrane region" description="Helical" evidence="2">
    <location>
        <begin position="6"/>
        <end position="21"/>
    </location>
</feature>
<keyword evidence="2" id="KW-0812">Transmembrane</keyword>
<evidence type="ECO:0000256" key="1">
    <source>
        <dbReference type="SAM" id="Coils"/>
    </source>
</evidence>
<evidence type="ECO:0000313" key="3">
    <source>
        <dbReference type="EMBL" id="SFA85184.1"/>
    </source>
</evidence>
<dbReference type="EMBL" id="FOJW01000002">
    <property type="protein sequence ID" value="SFA85184.1"/>
    <property type="molecule type" value="Genomic_DNA"/>
</dbReference>
<keyword evidence="4" id="KW-1185">Reference proteome</keyword>
<name>A0A1I0W9F3_9BACI</name>
<reference evidence="3 4" key="1">
    <citation type="submission" date="2016-10" db="EMBL/GenBank/DDBJ databases">
        <authorList>
            <person name="de Groot N.N."/>
        </authorList>
    </citation>
    <scope>NUCLEOTIDE SEQUENCE [LARGE SCALE GENOMIC DNA]</scope>
    <source>
        <strain evidence="3 4">CGMCC 1.3702</strain>
    </source>
</reference>
<accession>A0A1I0W9F3</accession>
<evidence type="ECO:0000313" key="4">
    <source>
        <dbReference type="Proteomes" id="UP000198642"/>
    </source>
</evidence>
<gene>
    <name evidence="3" type="ORF">SAMN04488072_102317</name>
</gene>